<organism evidence="1 2">
    <name type="scientific">Mollisia scopiformis</name>
    <name type="common">Conifer needle endophyte fungus</name>
    <name type="synonym">Phialocephala scopiformis</name>
    <dbReference type="NCBI Taxonomy" id="149040"/>
    <lineage>
        <taxon>Eukaryota</taxon>
        <taxon>Fungi</taxon>
        <taxon>Dikarya</taxon>
        <taxon>Ascomycota</taxon>
        <taxon>Pezizomycotina</taxon>
        <taxon>Leotiomycetes</taxon>
        <taxon>Helotiales</taxon>
        <taxon>Mollisiaceae</taxon>
        <taxon>Mollisia</taxon>
    </lineage>
</organism>
<gene>
    <name evidence="1" type="ORF">LY89DRAFT_677393</name>
</gene>
<dbReference type="Proteomes" id="UP000070700">
    <property type="component" value="Unassembled WGS sequence"/>
</dbReference>
<reference evidence="1 2" key="1">
    <citation type="submission" date="2015-10" db="EMBL/GenBank/DDBJ databases">
        <title>Full genome of DAOMC 229536 Phialocephala scopiformis, a fungal endophyte of spruce producing the potent anti-insectan compound rugulosin.</title>
        <authorList>
            <consortium name="DOE Joint Genome Institute"/>
            <person name="Walker A.K."/>
            <person name="Frasz S.L."/>
            <person name="Seifert K.A."/>
            <person name="Miller J.D."/>
            <person name="Mondo S.J."/>
            <person name="Labutti K."/>
            <person name="Lipzen A."/>
            <person name="Dockter R."/>
            <person name="Kennedy M."/>
            <person name="Grigoriev I.V."/>
            <person name="Spatafora J.W."/>
        </authorList>
    </citation>
    <scope>NUCLEOTIDE SEQUENCE [LARGE SCALE GENOMIC DNA]</scope>
    <source>
        <strain evidence="1 2">CBS 120377</strain>
    </source>
</reference>
<dbReference type="InParanoid" id="A0A132B6V3"/>
<accession>A0A132B6V3</accession>
<protein>
    <submittedName>
        <fullName evidence="1">Uncharacterized protein</fullName>
    </submittedName>
</protein>
<name>A0A132B6V3_MOLSC</name>
<dbReference type="OrthoDB" id="10609056at2759"/>
<sequence>MTYFPGRVQFNPTSALSIELELMRKRKVGHPESLIPAIQINSLSLYIFYRRSQFNTYSTMSDWSLVSAGSKWDANGSPLSSDGFEIISHSQDKSNANLGGNPSSKSKSIVAQWLKSQSQIAVGPKPSTSKPTRVEVIFTNQKPKKYRSAANTRDMVSMADHPSTWYGTIMGNRFKNDPSAAATERMLHRALASQRVPFLVSAAIWCYILQRTAAYKEHGFYAATLKAIHTFLEAGSKEYVVLIQDEMDAIRGAIDMGNREDGELKSGNVIRHGTCYLTMGPEASFQWLAWEEGKARYLAVSS</sequence>
<evidence type="ECO:0000313" key="1">
    <source>
        <dbReference type="EMBL" id="KUJ08071.1"/>
    </source>
</evidence>
<dbReference type="RefSeq" id="XP_018062426.1">
    <property type="nucleotide sequence ID" value="XM_018213676.1"/>
</dbReference>
<dbReference type="EMBL" id="KQ947437">
    <property type="protein sequence ID" value="KUJ08071.1"/>
    <property type="molecule type" value="Genomic_DNA"/>
</dbReference>
<dbReference type="KEGG" id="psco:LY89DRAFT_677393"/>
<dbReference type="GeneID" id="28823402"/>
<evidence type="ECO:0000313" key="2">
    <source>
        <dbReference type="Proteomes" id="UP000070700"/>
    </source>
</evidence>
<keyword evidence="2" id="KW-1185">Reference proteome</keyword>
<proteinExistence type="predicted"/>
<dbReference type="AlphaFoldDB" id="A0A132B6V3"/>